<dbReference type="Proteomes" id="UP001215280">
    <property type="component" value="Unassembled WGS sequence"/>
</dbReference>
<evidence type="ECO:0000313" key="3">
    <source>
        <dbReference type="Proteomes" id="UP001215280"/>
    </source>
</evidence>
<proteinExistence type="predicted"/>
<evidence type="ECO:0000256" key="1">
    <source>
        <dbReference type="SAM" id="MobiDB-lite"/>
    </source>
</evidence>
<name>A0AAD7I1R9_9AGAR</name>
<reference evidence="2" key="1">
    <citation type="submission" date="2023-03" db="EMBL/GenBank/DDBJ databases">
        <title>Massive genome expansion in bonnet fungi (Mycena s.s.) driven by repeated elements and novel gene families across ecological guilds.</title>
        <authorList>
            <consortium name="Lawrence Berkeley National Laboratory"/>
            <person name="Harder C.B."/>
            <person name="Miyauchi S."/>
            <person name="Viragh M."/>
            <person name="Kuo A."/>
            <person name="Thoen E."/>
            <person name="Andreopoulos B."/>
            <person name="Lu D."/>
            <person name="Skrede I."/>
            <person name="Drula E."/>
            <person name="Henrissat B."/>
            <person name="Morin E."/>
            <person name="Kohler A."/>
            <person name="Barry K."/>
            <person name="LaButti K."/>
            <person name="Morin E."/>
            <person name="Salamov A."/>
            <person name="Lipzen A."/>
            <person name="Mereny Z."/>
            <person name="Hegedus B."/>
            <person name="Baldrian P."/>
            <person name="Stursova M."/>
            <person name="Weitz H."/>
            <person name="Taylor A."/>
            <person name="Grigoriev I.V."/>
            <person name="Nagy L.G."/>
            <person name="Martin F."/>
            <person name="Kauserud H."/>
        </authorList>
    </citation>
    <scope>NUCLEOTIDE SEQUENCE</scope>
    <source>
        <strain evidence="2">CBHHK188m</strain>
    </source>
</reference>
<dbReference type="AlphaFoldDB" id="A0AAD7I1R9"/>
<organism evidence="2 3">
    <name type="scientific">Mycena maculata</name>
    <dbReference type="NCBI Taxonomy" id="230809"/>
    <lineage>
        <taxon>Eukaryota</taxon>
        <taxon>Fungi</taxon>
        <taxon>Dikarya</taxon>
        <taxon>Basidiomycota</taxon>
        <taxon>Agaricomycotina</taxon>
        <taxon>Agaricomycetes</taxon>
        <taxon>Agaricomycetidae</taxon>
        <taxon>Agaricales</taxon>
        <taxon>Marasmiineae</taxon>
        <taxon>Mycenaceae</taxon>
        <taxon>Mycena</taxon>
    </lineage>
</organism>
<accession>A0AAD7I1R9</accession>
<feature type="compositionally biased region" description="Low complexity" evidence="1">
    <location>
        <begin position="52"/>
        <end position="64"/>
    </location>
</feature>
<protein>
    <submittedName>
        <fullName evidence="2">Uncharacterized protein</fullName>
    </submittedName>
</protein>
<gene>
    <name evidence="2" type="ORF">DFH07DRAFT_780982</name>
</gene>
<keyword evidence="3" id="KW-1185">Reference proteome</keyword>
<dbReference type="EMBL" id="JARJLG010000177">
    <property type="protein sequence ID" value="KAJ7732206.1"/>
    <property type="molecule type" value="Genomic_DNA"/>
</dbReference>
<comment type="caution">
    <text evidence="2">The sequence shown here is derived from an EMBL/GenBank/DDBJ whole genome shotgun (WGS) entry which is preliminary data.</text>
</comment>
<evidence type="ECO:0000313" key="2">
    <source>
        <dbReference type="EMBL" id="KAJ7732206.1"/>
    </source>
</evidence>
<sequence length="236" mass="25025">MVGLDLNLHASESQAQWGRERWAPRARTWEAWEHADGAYVWRDGRGDGRKMAGTGAEGARNAEAGRGHSKATRGTGPHTLSCPASGRSGAHKISKCRVQTFRECAGADSLCGTSSSSAGGGLVRPRCWWATSISATATRGGNGWWGRVAWMWKVIKDIANHSEAGTSNMGDIAPWRMKARMGADTGLAIDQQAACWHAELVGNEDDRGVVWAGTYLRAAIRVGGGHGRADAAVSGA</sequence>
<feature type="region of interest" description="Disordered" evidence="1">
    <location>
        <begin position="46"/>
        <end position="89"/>
    </location>
</feature>